<evidence type="ECO:0000256" key="2">
    <source>
        <dbReference type="ARBA" id="ARBA00022679"/>
    </source>
</evidence>
<proteinExistence type="inferred from homology"/>
<evidence type="ECO:0000256" key="5">
    <source>
        <dbReference type="PIRSR" id="PIRSR006386-1"/>
    </source>
</evidence>
<dbReference type="EMBL" id="LCTV02000002">
    <property type="protein sequence ID" value="PRQ77119.1"/>
    <property type="molecule type" value="Genomic_DNA"/>
</dbReference>
<dbReference type="PANTHER" id="PTHR42943:SF2">
    <property type="entry name" value="GLUTATHIONE S-TRANSFERASE KAPPA 1"/>
    <property type="match status" value="1"/>
</dbReference>
<sequence length="229" mass="25749">MTSITLYYDVVSPWTLFAYQVLKRYRQPWDFQLVLKPMFLGGVMQASGNKPPITVKNKGIWMNQHDLPLQAAFTQTPYKFPETFPLNTIHCMRTLRAIADVAPDKLEKATDLFFGAVWNPPAGTRAEEAIQPSAFPKLLGTNGLFSGDEIENIMKLSTSDDIKNKLKTESGQLVEEGAFGFPWMVAKRSDGQTRPFFGSDRFDPMAFWLGKEWQGPLADGRKPAGLPKL</sequence>
<dbReference type="SUPFAM" id="SSF52833">
    <property type="entry name" value="Thioredoxin-like"/>
    <property type="match status" value="1"/>
</dbReference>
<comment type="similarity">
    <text evidence="1 4">Belongs to the GST superfamily. Kappa family.</text>
</comment>
<comment type="catalytic activity">
    <reaction evidence="3 4">
        <text>RX + glutathione = an S-substituted glutathione + a halide anion + H(+)</text>
        <dbReference type="Rhea" id="RHEA:16437"/>
        <dbReference type="ChEBI" id="CHEBI:15378"/>
        <dbReference type="ChEBI" id="CHEBI:16042"/>
        <dbReference type="ChEBI" id="CHEBI:17792"/>
        <dbReference type="ChEBI" id="CHEBI:57925"/>
        <dbReference type="ChEBI" id="CHEBI:90779"/>
        <dbReference type="EC" id="2.5.1.18"/>
    </reaction>
</comment>
<dbReference type="PANTHER" id="PTHR42943">
    <property type="entry name" value="GLUTATHIONE S-TRANSFERASE KAPPA"/>
    <property type="match status" value="1"/>
</dbReference>
<name>A0A0K3CEA2_RHOTO</name>
<dbReference type="InterPro" id="IPR001853">
    <property type="entry name" value="DSBA-like_thioredoxin_dom"/>
</dbReference>
<accession>A0A0K3CEA2</accession>
<dbReference type="InterPro" id="IPR036249">
    <property type="entry name" value="Thioredoxin-like_sf"/>
</dbReference>
<dbReference type="GO" id="GO:0006749">
    <property type="term" value="P:glutathione metabolic process"/>
    <property type="evidence" value="ECO:0007669"/>
    <property type="project" value="TreeGrafter"/>
</dbReference>
<feature type="active site" description="Nucleophile" evidence="5">
    <location>
        <position position="12"/>
    </location>
</feature>
<dbReference type="PIRSF" id="PIRSF006386">
    <property type="entry name" value="HCCAis_GSTk"/>
    <property type="match status" value="1"/>
</dbReference>
<dbReference type="InterPro" id="IPR051924">
    <property type="entry name" value="GST_Kappa/NadH"/>
</dbReference>
<evidence type="ECO:0000256" key="4">
    <source>
        <dbReference type="PIRNR" id="PIRNR006386"/>
    </source>
</evidence>
<dbReference type="InterPro" id="IPR014440">
    <property type="entry name" value="HCCAis_GSTk"/>
</dbReference>
<dbReference type="Pfam" id="PF01323">
    <property type="entry name" value="DSBA"/>
    <property type="match status" value="1"/>
</dbReference>
<evidence type="ECO:0000259" key="6">
    <source>
        <dbReference type="Pfam" id="PF01323"/>
    </source>
</evidence>
<dbReference type="EC" id="2.5.1.18" evidence="4"/>
<dbReference type="STRING" id="5286.A0A0K3CEA2"/>
<evidence type="ECO:0000313" key="10">
    <source>
        <dbReference type="Proteomes" id="UP000239560"/>
    </source>
</evidence>
<dbReference type="GO" id="GO:0005777">
    <property type="term" value="C:peroxisome"/>
    <property type="evidence" value="ECO:0007669"/>
    <property type="project" value="TreeGrafter"/>
</dbReference>
<evidence type="ECO:0000256" key="1">
    <source>
        <dbReference type="ARBA" id="ARBA00006494"/>
    </source>
</evidence>
<dbReference type="Proteomes" id="UP000239560">
    <property type="component" value="Unassembled WGS sequence"/>
</dbReference>
<organism evidence="7 9">
    <name type="scientific">Rhodotorula toruloides</name>
    <name type="common">Yeast</name>
    <name type="synonym">Rhodosporidium toruloides</name>
    <dbReference type="NCBI Taxonomy" id="5286"/>
    <lineage>
        <taxon>Eukaryota</taxon>
        <taxon>Fungi</taxon>
        <taxon>Dikarya</taxon>
        <taxon>Basidiomycota</taxon>
        <taxon>Pucciniomycotina</taxon>
        <taxon>Microbotryomycetes</taxon>
        <taxon>Sporidiobolales</taxon>
        <taxon>Sporidiobolaceae</taxon>
        <taxon>Rhodotorula</taxon>
    </lineage>
</organism>
<dbReference type="AlphaFoldDB" id="A0A0K3CEA2"/>
<dbReference type="Proteomes" id="UP000199069">
    <property type="component" value="Unassembled WGS sequence"/>
</dbReference>
<evidence type="ECO:0000313" key="8">
    <source>
        <dbReference type="EMBL" id="PRQ77119.1"/>
    </source>
</evidence>
<dbReference type="Gene3D" id="3.40.30.10">
    <property type="entry name" value="Glutaredoxin"/>
    <property type="match status" value="1"/>
</dbReference>
<reference evidence="8 10" key="2">
    <citation type="journal article" date="2018" name="Elife">
        <title>Functional genomics of lipid metabolism in the oleaginous yeast Rhodosporidium toruloides.</title>
        <authorList>
            <person name="Coradetti S.T."/>
            <person name="Pinel D."/>
            <person name="Geiselman G."/>
            <person name="Ito M."/>
            <person name="Mondo S."/>
            <person name="Reilly M.C."/>
            <person name="Cheng Y.F."/>
            <person name="Bauer S."/>
            <person name="Grigoriev I."/>
            <person name="Gladden J.M."/>
            <person name="Simmons B.A."/>
            <person name="Brem R."/>
            <person name="Arkin A.P."/>
            <person name="Skerker J.M."/>
        </authorList>
    </citation>
    <scope>NUCLEOTIDE SEQUENCE [LARGE SCALE GENOMIC DNA]</scope>
    <source>
        <strain evidence="8 10">NBRC 0880</strain>
    </source>
</reference>
<reference evidence="7 9" key="1">
    <citation type="submission" date="2015-07" db="EMBL/GenBank/DDBJ databases">
        <authorList>
            <person name="Cajimat M.N.B."/>
            <person name="Milazzo M.L."/>
            <person name="Fulhorst C.F."/>
        </authorList>
    </citation>
    <scope>NUCLEOTIDE SEQUENCE [LARGE SCALE GENOMIC DNA]</scope>
    <source>
        <strain evidence="7">Single colony</strain>
    </source>
</reference>
<protein>
    <recommendedName>
        <fullName evidence="4">Glutathione S-transferase kappa</fullName>
        <ecNumber evidence="4">2.5.1.18</ecNumber>
    </recommendedName>
</protein>
<evidence type="ECO:0000256" key="3">
    <source>
        <dbReference type="ARBA" id="ARBA00047960"/>
    </source>
</evidence>
<dbReference type="OMA" id="ECTNSKG"/>
<feature type="domain" description="DSBA-like thioredoxin" evidence="6">
    <location>
        <begin position="4"/>
        <end position="205"/>
    </location>
</feature>
<gene>
    <name evidence="7" type="primary">FGENESH: predicted gene_2.551</name>
    <name evidence="8" type="ORF">AAT19DRAFT_12537</name>
    <name evidence="7" type="ORF">BN2166_0013820</name>
</gene>
<evidence type="ECO:0000313" key="7">
    <source>
        <dbReference type="EMBL" id="CTR05521.1"/>
    </source>
</evidence>
<keyword evidence="9" id="KW-1185">Reference proteome</keyword>
<dbReference type="GO" id="GO:0004602">
    <property type="term" value="F:glutathione peroxidase activity"/>
    <property type="evidence" value="ECO:0007669"/>
    <property type="project" value="TreeGrafter"/>
</dbReference>
<dbReference type="OrthoDB" id="4664297at2759"/>
<dbReference type="GO" id="GO:0004364">
    <property type="term" value="F:glutathione transferase activity"/>
    <property type="evidence" value="ECO:0007669"/>
    <property type="project" value="UniProtKB-UniRule"/>
</dbReference>
<keyword evidence="2 4" id="KW-0808">Transferase</keyword>
<dbReference type="FunFam" id="3.40.30.10:FF:000096">
    <property type="entry name" value="Glutathione S-transferase kappa"/>
    <property type="match status" value="1"/>
</dbReference>
<dbReference type="EMBL" id="CWKI01000002">
    <property type="protein sequence ID" value="CTR05521.1"/>
    <property type="molecule type" value="Genomic_DNA"/>
</dbReference>
<evidence type="ECO:0000313" key="9">
    <source>
        <dbReference type="Proteomes" id="UP000199069"/>
    </source>
</evidence>
<dbReference type="GO" id="GO:0005739">
    <property type="term" value="C:mitochondrion"/>
    <property type="evidence" value="ECO:0007669"/>
    <property type="project" value="TreeGrafter"/>
</dbReference>